<dbReference type="GO" id="GO:0042626">
    <property type="term" value="F:ATPase-coupled transmembrane transporter activity"/>
    <property type="evidence" value="ECO:0007669"/>
    <property type="project" value="TreeGrafter"/>
</dbReference>
<dbReference type="InterPro" id="IPR017871">
    <property type="entry name" value="ABC_transporter-like_CS"/>
</dbReference>
<proteinExistence type="inferred from homology"/>
<dbReference type="InterPro" id="IPR003593">
    <property type="entry name" value="AAA+_ATPase"/>
</dbReference>
<evidence type="ECO:0000259" key="9">
    <source>
        <dbReference type="PROSITE" id="PS50893"/>
    </source>
</evidence>
<feature type="domain" description="ABC transporter" evidence="9">
    <location>
        <begin position="5"/>
        <end position="238"/>
    </location>
</feature>
<dbReference type="Gene3D" id="3.40.50.300">
    <property type="entry name" value="P-loop containing nucleotide triphosphate hydrolases"/>
    <property type="match status" value="1"/>
</dbReference>
<evidence type="ECO:0000313" key="10">
    <source>
        <dbReference type="EMBL" id="XBX73808.1"/>
    </source>
</evidence>
<evidence type="ECO:0000256" key="8">
    <source>
        <dbReference type="ARBA" id="ARBA00023136"/>
    </source>
</evidence>
<dbReference type="GO" id="GO:0016887">
    <property type="term" value="F:ATP hydrolysis activity"/>
    <property type="evidence" value="ECO:0007669"/>
    <property type="project" value="InterPro"/>
</dbReference>
<protein>
    <submittedName>
        <fullName evidence="10">Energy-coupling factor ABC transporter ATP-binding protein</fullName>
    </submittedName>
</protein>
<reference evidence="10" key="1">
    <citation type="journal article" date="2013" name="Extremophiles">
        <title>Proteinivorax tanatarense gen. nov., sp. nov., an anaerobic, haloalkaliphilic, proteolytic bacterium isolated from a decaying algal bloom, and proposal of Proteinivoraceae fam. nov.</title>
        <authorList>
            <person name="Kevbrin V."/>
            <person name="Boltyanskaya Y."/>
            <person name="Zhilina T."/>
            <person name="Kolganova T."/>
            <person name="Lavrentjeva E."/>
            <person name="Kuznetsov B."/>
        </authorList>
    </citation>
    <scope>NUCLEOTIDE SEQUENCE</scope>
    <source>
        <strain evidence="10">Z-910T</strain>
    </source>
</reference>
<dbReference type="PANTHER" id="PTHR43553:SF24">
    <property type="entry name" value="ENERGY-COUPLING FACTOR TRANSPORTER ATP-BINDING PROTEIN ECFA1"/>
    <property type="match status" value="1"/>
</dbReference>
<accession>A0AAU7VIB8</accession>
<gene>
    <name evidence="10" type="ORF">PRVXT_001812</name>
</gene>
<dbReference type="GO" id="GO:0043190">
    <property type="term" value="C:ATP-binding cassette (ABC) transporter complex"/>
    <property type="evidence" value="ECO:0007669"/>
    <property type="project" value="TreeGrafter"/>
</dbReference>
<dbReference type="FunFam" id="3.40.50.300:FF:000224">
    <property type="entry name" value="Energy-coupling factor transporter ATP-binding protein EcfA"/>
    <property type="match status" value="1"/>
</dbReference>
<evidence type="ECO:0000256" key="3">
    <source>
        <dbReference type="ARBA" id="ARBA00022448"/>
    </source>
</evidence>
<comment type="subcellular location">
    <subcellularLocation>
        <location evidence="1">Cell membrane</location>
        <topology evidence="1">Peripheral membrane protein</topology>
    </subcellularLocation>
</comment>
<keyword evidence="7" id="KW-1278">Translocase</keyword>
<dbReference type="CDD" id="cd03225">
    <property type="entry name" value="ABC_cobalt_CbiO_domain1"/>
    <property type="match status" value="1"/>
</dbReference>
<dbReference type="InterPro" id="IPR027417">
    <property type="entry name" value="P-loop_NTPase"/>
</dbReference>
<dbReference type="RefSeq" id="WP_350342570.1">
    <property type="nucleotide sequence ID" value="NZ_CP158367.1"/>
</dbReference>
<dbReference type="SUPFAM" id="SSF52540">
    <property type="entry name" value="P-loop containing nucleoside triphosphate hydrolases"/>
    <property type="match status" value="1"/>
</dbReference>
<evidence type="ECO:0000256" key="5">
    <source>
        <dbReference type="ARBA" id="ARBA00022741"/>
    </source>
</evidence>
<reference evidence="10" key="2">
    <citation type="submission" date="2024-06" db="EMBL/GenBank/DDBJ databases">
        <authorList>
            <person name="Petrova K.O."/>
            <person name="Toshchakov S.V."/>
            <person name="Boltjanskaja Y.V."/>
            <person name="Kevbrin V."/>
        </authorList>
    </citation>
    <scope>NUCLEOTIDE SEQUENCE</scope>
    <source>
        <strain evidence="10">Z-910T</strain>
    </source>
</reference>
<evidence type="ECO:0000256" key="6">
    <source>
        <dbReference type="ARBA" id="ARBA00022840"/>
    </source>
</evidence>
<dbReference type="EMBL" id="CP158367">
    <property type="protein sequence ID" value="XBX73808.1"/>
    <property type="molecule type" value="Genomic_DNA"/>
</dbReference>
<dbReference type="PROSITE" id="PS50893">
    <property type="entry name" value="ABC_TRANSPORTER_2"/>
    <property type="match status" value="1"/>
</dbReference>
<evidence type="ECO:0000256" key="7">
    <source>
        <dbReference type="ARBA" id="ARBA00022967"/>
    </source>
</evidence>
<keyword evidence="3" id="KW-0813">Transport</keyword>
<keyword evidence="6 10" id="KW-0067">ATP-binding</keyword>
<keyword evidence="4" id="KW-1003">Cell membrane</keyword>
<dbReference type="PROSITE" id="PS00211">
    <property type="entry name" value="ABC_TRANSPORTER_1"/>
    <property type="match status" value="1"/>
</dbReference>
<keyword evidence="5" id="KW-0547">Nucleotide-binding</keyword>
<comment type="similarity">
    <text evidence="2">Belongs to the ABC transporter superfamily.</text>
</comment>
<dbReference type="InterPro" id="IPR050095">
    <property type="entry name" value="ECF_ABC_transporter_ATP-bd"/>
</dbReference>
<sequence length="284" mass="31814">MEQLIYAKDLNFTYPDKTDVKINGEISVKKSQRVVVLGANGSGKTTLLKSLVGITKPNKGKLKVFDLTPSKEFSQFRYKVGVVFQNAEEQIIAPTVYDDIALMPRGAGLKESEIAEKVNWVLEELQLTHLVHKVPHYLSGGEKKKVVLAGALVMNPKLLILDEPFTGLDPKSKESLLKIINYFNKKYNTAIITTTHDVETVFAISDEVYIVSDGEVIARGNPKEIFAQSEVLNKAKLLQPQLHQLFSILIKRQLPLKHPQNANDGAEQIYQLYTQLVKQNKISS</sequence>
<keyword evidence="8" id="KW-0472">Membrane</keyword>
<dbReference type="PANTHER" id="PTHR43553">
    <property type="entry name" value="HEAVY METAL TRANSPORTER"/>
    <property type="match status" value="1"/>
</dbReference>
<dbReference type="InterPro" id="IPR003439">
    <property type="entry name" value="ABC_transporter-like_ATP-bd"/>
</dbReference>
<evidence type="ECO:0000256" key="2">
    <source>
        <dbReference type="ARBA" id="ARBA00005417"/>
    </source>
</evidence>
<organism evidence="10">
    <name type="scientific">Proteinivorax tanatarense</name>
    <dbReference type="NCBI Taxonomy" id="1260629"/>
    <lineage>
        <taxon>Bacteria</taxon>
        <taxon>Bacillati</taxon>
        <taxon>Bacillota</taxon>
        <taxon>Clostridia</taxon>
        <taxon>Eubacteriales</taxon>
        <taxon>Proteinivoracaceae</taxon>
        <taxon>Proteinivorax</taxon>
    </lineage>
</organism>
<evidence type="ECO:0000256" key="1">
    <source>
        <dbReference type="ARBA" id="ARBA00004202"/>
    </source>
</evidence>
<dbReference type="GO" id="GO:0005524">
    <property type="term" value="F:ATP binding"/>
    <property type="evidence" value="ECO:0007669"/>
    <property type="project" value="UniProtKB-KW"/>
</dbReference>
<dbReference type="InterPro" id="IPR015856">
    <property type="entry name" value="ABC_transpr_CbiO/EcfA_su"/>
</dbReference>
<name>A0AAU7VIB8_9FIRM</name>
<dbReference type="Pfam" id="PF00005">
    <property type="entry name" value="ABC_tran"/>
    <property type="match status" value="1"/>
</dbReference>
<dbReference type="SMART" id="SM00382">
    <property type="entry name" value="AAA"/>
    <property type="match status" value="1"/>
</dbReference>
<dbReference type="AlphaFoldDB" id="A0AAU7VIB8"/>
<evidence type="ECO:0000256" key="4">
    <source>
        <dbReference type="ARBA" id="ARBA00022475"/>
    </source>
</evidence>